<name>A0AAD1TLP4_PELCU</name>
<dbReference type="AlphaFoldDB" id="A0AAD1TLP4"/>
<dbReference type="Proteomes" id="UP001295444">
    <property type="component" value="Chromosome 13"/>
</dbReference>
<evidence type="ECO:0000313" key="3">
    <source>
        <dbReference type="Proteomes" id="UP001295444"/>
    </source>
</evidence>
<dbReference type="SUPFAM" id="SSF81321">
    <property type="entry name" value="Family A G protein-coupled receptor-like"/>
    <property type="match status" value="1"/>
</dbReference>
<gene>
    <name evidence="2" type="ORF">PECUL_23A052459</name>
</gene>
<proteinExistence type="predicted"/>
<sequence>LQHSKTLENQSSLTEFILLGLTDVSELKVILFVCFLMLYILTLVGNISIMVVTLMDN</sequence>
<keyword evidence="2" id="KW-0675">Receptor</keyword>
<keyword evidence="3" id="KW-1185">Reference proteome</keyword>
<dbReference type="EMBL" id="OW240924">
    <property type="protein sequence ID" value="CAH2326729.1"/>
    <property type="molecule type" value="Genomic_DNA"/>
</dbReference>
<accession>A0AAD1TLP4</accession>
<feature type="transmembrane region" description="Helical" evidence="1">
    <location>
        <begin position="29"/>
        <end position="55"/>
    </location>
</feature>
<organism evidence="2 3">
    <name type="scientific">Pelobates cultripes</name>
    <name type="common">Western spadefoot toad</name>
    <dbReference type="NCBI Taxonomy" id="61616"/>
    <lineage>
        <taxon>Eukaryota</taxon>
        <taxon>Metazoa</taxon>
        <taxon>Chordata</taxon>
        <taxon>Craniata</taxon>
        <taxon>Vertebrata</taxon>
        <taxon>Euteleostomi</taxon>
        <taxon>Amphibia</taxon>
        <taxon>Batrachia</taxon>
        <taxon>Anura</taxon>
        <taxon>Pelobatoidea</taxon>
        <taxon>Pelobatidae</taxon>
        <taxon>Pelobates</taxon>
    </lineage>
</organism>
<keyword evidence="1" id="KW-0812">Transmembrane</keyword>
<feature type="non-terminal residue" evidence="2">
    <location>
        <position position="57"/>
    </location>
</feature>
<keyword evidence="1" id="KW-1133">Transmembrane helix</keyword>
<protein>
    <submittedName>
        <fullName evidence="2">Olfactory receptor 5B3</fullName>
    </submittedName>
</protein>
<evidence type="ECO:0000313" key="2">
    <source>
        <dbReference type="EMBL" id="CAH2326729.1"/>
    </source>
</evidence>
<feature type="non-terminal residue" evidence="2">
    <location>
        <position position="1"/>
    </location>
</feature>
<dbReference type="PANTHER" id="PTHR48018">
    <property type="entry name" value="OLFACTORY RECEPTOR"/>
    <property type="match status" value="1"/>
</dbReference>
<reference evidence="2" key="1">
    <citation type="submission" date="2022-03" db="EMBL/GenBank/DDBJ databases">
        <authorList>
            <person name="Alioto T."/>
            <person name="Alioto T."/>
            <person name="Gomez Garrido J."/>
        </authorList>
    </citation>
    <scope>NUCLEOTIDE SEQUENCE</scope>
</reference>
<keyword evidence="1" id="KW-0472">Membrane</keyword>
<evidence type="ECO:0000256" key="1">
    <source>
        <dbReference type="SAM" id="Phobius"/>
    </source>
</evidence>